<feature type="repeat" description="WD" evidence="7">
    <location>
        <begin position="829"/>
        <end position="870"/>
    </location>
</feature>
<feature type="repeat" description="WD" evidence="7">
    <location>
        <begin position="871"/>
        <end position="912"/>
    </location>
</feature>
<dbReference type="Pfam" id="PF10431">
    <property type="entry name" value="ClpB_D2-small"/>
    <property type="match status" value="1"/>
</dbReference>
<feature type="domain" description="AAA+ ATPase" evidence="9">
    <location>
        <begin position="170"/>
        <end position="364"/>
    </location>
</feature>
<dbReference type="GO" id="GO:0005524">
    <property type="term" value="F:ATP binding"/>
    <property type="evidence" value="ECO:0007669"/>
    <property type="project" value="UniProtKB-KW"/>
</dbReference>
<feature type="repeat" description="WD" evidence="7">
    <location>
        <begin position="695"/>
        <end position="736"/>
    </location>
</feature>
<accession>A0A6F9DQ80</accession>
<dbReference type="Gene3D" id="4.10.280.110">
    <property type="entry name" value="Pre-mRNA processing factor 4 domain"/>
    <property type="match status" value="1"/>
</dbReference>
<dbReference type="SUPFAM" id="SSF158230">
    <property type="entry name" value="PRP4-like"/>
    <property type="match status" value="1"/>
</dbReference>
<dbReference type="Pfam" id="PF08799">
    <property type="entry name" value="PRP4"/>
    <property type="match status" value="1"/>
</dbReference>
<evidence type="ECO:0000256" key="2">
    <source>
        <dbReference type="ARBA" id="ARBA00022728"/>
    </source>
</evidence>
<keyword evidence="1 7" id="KW-0853">WD repeat</keyword>
<evidence type="ECO:0000256" key="6">
    <source>
        <dbReference type="PROSITE-ProRule" id="PRU00023"/>
    </source>
</evidence>
<evidence type="ECO:0000313" key="11">
    <source>
        <dbReference type="EMBL" id="CAB3265190.1"/>
    </source>
</evidence>
<dbReference type="CDD" id="cd00200">
    <property type="entry name" value="WD40"/>
    <property type="match status" value="1"/>
</dbReference>
<dbReference type="InterPro" id="IPR001270">
    <property type="entry name" value="ClpA/B"/>
</dbReference>
<dbReference type="InterPro" id="IPR019489">
    <property type="entry name" value="Clp_ATPase_C"/>
</dbReference>
<keyword evidence="11" id="KW-0687">Ribonucleoprotein</keyword>
<dbReference type="InterPro" id="IPR001680">
    <property type="entry name" value="WD40_rpt"/>
</dbReference>
<dbReference type="PRINTS" id="PR00320">
    <property type="entry name" value="GPROTEINBRPT"/>
</dbReference>
<evidence type="ECO:0000259" key="9">
    <source>
        <dbReference type="SMART" id="SM00382"/>
    </source>
</evidence>
<dbReference type="SMART" id="SM00248">
    <property type="entry name" value="ANK"/>
    <property type="match status" value="2"/>
</dbReference>
<dbReference type="GO" id="GO:0005681">
    <property type="term" value="C:spliceosomal complex"/>
    <property type="evidence" value="ECO:0007669"/>
    <property type="project" value="UniProtKB-KW"/>
</dbReference>
<dbReference type="SUPFAM" id="SSF52540">
    <property type="entry name" value="P-loop containing nucleoside triphosphate hydrolases"/>
    <property type="match status" value="1"/>
</dbReference>
<dbReference type="PROSITE" id="PS50082">
    <property type="entry name" value="WD_REPEATS_2"/>
    <property type="match status" value="7"/>
</dbReference>
<feature type="compositionally biased region" description="Polar residues" evidence="8">
    <location>
        <begin position="322"/>
        <end position="335"/>
    </location>
</feature>
<feature type="repeat" description="ANK" evidence="6">
    <location>
        <begin position="1"/>
        <end position="27"/>
    </location>
</feature>
<dbReference type="Gene3D" id="1.10.8.60">
    <property type="match status" value="1"/>
</dbReference>
<dbReference type="SMART" id="SM00320">
    <property type="entry name" value="WD40"/>
    <property type="match status" value="7"/>
</dbReference>
<proteinExistence type="evidence at transcript level"/>
<keyword evidence="4" id="KW-0547">Nucleotide-binding</keyword>
<dbReference type="PANTHER" id="PTHR19846">
    <property type="entry name" value="WD40 REPEAT PROTEIN"/>
    <property type="match status" value="1"/>
</dbReference>
<dbReference type="Gene3D" id="2.130.10.10">
    <property type="entry name" value="YVTN repeat-like/Quinoprotein amine dehydrogenase"/>
    <property type="match status" value="2"/>
</dbReference>
<reference evidence="11" key="1">
    <citation type="submission" date="2020-04" db="EMBL/GenBank/DDBJ databases">
        <authorList>
            <person name="Neveu A P."/>
        </authorList>
    </citation>
    <scope>NUCLEOTIDE SEQUENCE</scope>
    <source>
        <tissue evidence="11">Whole embryo</tissue>
    </source>
</reference>
<keyword evidence="2" id="KW-0507">mRNA processing</keyword>
<dbReference type="Gene3D" id="3.40.50.300">
    <property type="entry name" value="P-loop containing nucleotide triphosphate hydrolases"/>
    <property type="match status" value="1"/>
</dbReference>
<dbReference type="GO" id="GO:0046540">
    <property type="term" value="C:U4/U6 x U5 tri-snRNP complex"/>
    <property type="evidence" value="ECO:0007669"/>
    <property type="project" value="TreeGrafter"/>
</dbReference>
<dbReference type="Pfam" id="PF00400">
    <property type="entry name" value="WD40"/>
    <property type="match status" value="7"/>
</dbReference>
<dbReference type="InterPro" id="IPR014906">
    <property type="entry name" value="PRP4-like"/>
</dbReference>
<dbReference type="AlphaFoldDB" id="A0A6F9DQ80"/>
<dbReference type="SUPFAM" id="SSF48403">
    <property type="entry name" value="Ankyrin repeat"/>
    <property type="match status" value="1"/>
</dbReference>
<keyword evidence="3" id="KW-0677">Repeat</keyword>
<feature type="domain" description="Pre-mRNA processing factor 4 (PRP4)-like" evidence="10">
    <location>
        <begin position="571"/>
        <end position="621"/>
    </location>
</feature>
<evidence type="ECO:0000256" key="5">
    <source>
        <dbReference type="ARBA" id="ARBA00022840"/>
    </source>
</evidence>
<keyword evidence="2" id="KW-0747">Spliceosome</keyword>
<dbReference type="Pfam" id="PF07724">
    <property type="entry name" value="AAA_2"/>
    <property type="match status" value="1"/>
</dbReference>
<dbReference type="SMART" id="SM00500">
    <property type="entry name" value="SFM"/>
    <property type="match status" value="1"/>
</dbReference>
<dbReference type="EMBL" id="LR789328">
    <property type="protein sequence ID" value="CAB3265190.1"/>
    <property type="molecule type" value="mRNA"/>
</dbReference>
<evidence type="ECO:0000256" key="4">
    <source>
        <dbReference type="ARBA" id="ARBA00022741"/>
    </source>
</evidence>
<dbReference type="FunFam" id="2.130.10.10:FF:001300">
    <property type="entry name" value="U4/U6 small nuclear ribonucleoprotein Prp4"/>
    <property type="match status" value="1"/>
</dbReference>
<evidence type="ECO:0000256" key="7">
    <source>
        <dbReference type="PROSITE-ProRule" id="PRU00221"/>
    </source>
</evidence>
<dbReference type="CDD" id="cd19499">
    <property type="entry name" value="RecA-like_ClpB_Hsp104-like"/>
    <property type="match status" value="1"/>
</dbReference>
<organism evidence="11">
    <name type="scientific">Phallusia mammillata</name>
    <dbReference type="NCBI Taxonomy" id="59560"/>
    <lineage>
        <taxon>Eukaryota</taxon>
        <taxon>Metazoa</taxon>
        <taxon>Chordata</taxon>
        <taxon>Tunicata</taxon>
        <taxon>Ascidiacea</taxon>
        <taxon>Phlebobranchia</taxon>
        <taxon>Ascidiidae</taxon>
        <taxon>Phallusia</taxon>
    </lineage>
</organism>
<sequence>MVAAISGHLEAVKLLLAAGADPNMGDNFCLKAQQNVSRMQGALIREEEFSDRLIPFSDFRGFTALHYAVLIDSKHVVEELVKHNADVSKKNHMGYSAVKYCKDKDGAIGKYLTEMEELANELRKEEEAKERALYPLEKRLKENIIGQEGAISTVASAVRRKQNGWYNEDNPLVFLFLGSSGIGKTELAKQVANYLHKDNKKGFVRLDMSEYQEKHEVAKLIGSPPGYIGHDQGGQLTKKLKAQPNAVVLFDEVDKAHPDVLTVLLQLFDEGRLTDGRGQTIQCKDAIFVMTSNLAADEIAEYGAQLRQEAKDTKRKKLLSPKTDSNNNESDTSRTVVSRQFKEKVVRPILKHHFGRDEFLGRINEFVYFLPFSEDELFLLVERELNMWAKHAKQKHGIELHWKDPEIPTILADGYNIHYGARSIKYEVDRRVVSMIAVAHERGLLKRGYKVTVQNATPLDQPQTNLSNCNLQLDIVGKDGSRLVFKDQEMFPDEDEIVFKKKKLDNYGSLEGKVSTGEEAIQKGISSGNINVTDYKSTMEMSLEDRITQRQAEILAEFERKKKIRQIQVTTDDVEIKKQLRERGLVVTYFGEGPADRRERLREAIAQMGPVNKVSKEEDEKRKKEAEMLTKTTWYHEGSEELLKARRWIAEYSIPRAKERLKIAREYAKQPDTQKATRLQSIHRRMQSTSSYCSQIGHTRPVSSCQFSPNGKLLATGSWDGLCKLWSIPDCEEIRTLRGHKINVGAVAFHPYATISLDEKAACLASCSADGEVKLWNLQQDEPVADIDGHEMRVAGVTYHPSGRFLATTCYDKSWRLWDLDQEQEILHQEGHSAGVHCLSFQQDGALVVTGGLDTYGRVWDLRTGRCIFFLEGHLKEIYSCCFSPNGYQMASGSGDNSVKIWDLRQTTCVYTIPAHKNLISKIVYQKTAGDYLLTASYDGTAKIWGNPSYLPLKTLAGHEGKVMCTDVSTDGEFIATCSFDRTFKLWSKDNEEI</sequence>
<dbReference type="FunFam" id="2.130.10.10:FF:000411">
    <property type="entry name" value="U4/U6 small nuclear ribonucleoprotein Prp4"/>
    <property type="match status" value="1"/>
</dbReference>
<dbReference type="PRINTS" id="PR00300">
    <property type="entry name" value="CLPPROTEASEA"/>
</dbReference>
<evidence type="ECO:0000256" key="8">
    <source>
        <dbReference type="SAM" id="MobiDB-lite"/>
    </source>
</evidence>
<dbReference type="InterPro" id="IPR019775">
    <property type="entry name" value="WD40_repeat_CS"/>
</dbReference>
<dbReference type="InterPro" id="IPR036285">
    <property type="entry name" value="PRP4-like_sf"/>
</dbReference>
<keyword evidence="5" id="KW-0067">ATP-binding</keyword>
<feature type="repeat" description="WD" evidence="7">
    <location>
        <begin position="787"/>
        <end position="828"/>
    </location>
</feature>
<dbReference type="InterPro" id="IPR003959">
    <property type="entry name" value="ATPase_AAA_core"/>
</dbReference>
<dbReference type="PROSITE" id="PS50294">
    <property type="entry name" value="WD_REPEATS_REGION"/>
    <property type="match status" value="6"/>
</dbReference>
<dbReference type="GO" id="GO:0017070">
    <property type="term" value="F:U6 snRNA binding"/>
    <property type="evidence" value="ECO:0007669"/>
    <property type="project" value="TreeGrafter"/>
</dbReference>
<dbReference type="GO" id="GO:0016887">
    <property type="term" value="F:ATP hydrolysis activity"/>
    <property type="evidence" value="ECO:0007669"/>
    <property type="project" value="InterPro"/>
</dbReference>
<dbReference type="SMART" id="SM00382">
    <property type="entry name" value="AAA"/>
    <property type="match status" value="1"/>
</dbReference>
<dbReference type="InterPro" id="IPR036322">
    <property type="entry name" value="WD40_repeat_dom_sf"/>
</dbReference>
<dbReference type="GO" id="GO:0030621">
    <property type="term" value="F:U4 snRNA binding"/>
    <property type="evidence" value="ECO:0007669"/>
    <property type="project" value="TreeGrafter"/>
</dbReference>
<dbReference type="InterPro" id="IPR003593">
    <property type="entry name" value="AAA+_ATPase"/>
</dbReference>
<keyword evidence="2" id="KW-0508">mRNA splicing</keyword>
<dbReference type="SUPFAM" id="SSF50978">
    <property type="entry name" value="WD40 repeat-like"/>
    <property type="match status" value="1"/>
</dbReference>
<feature type="repeat" description="WD" evidence="7">
    <location>
        <begin position="737"/>
        <end position="786"/>
    </location>
</feature>
<dbReference type="InterPro" id="IPR027417">
    <property type="entry name" value="P-loop_NTPase"/>
</dbReference>
<dbReference type="Gene3D" id="1.25.40.20">
    <property type="entry name" value="Ankyrin repeat-containing domain"/>
    <property type="match status" value="1"/>
</dbReference>
<feature type="repeat" description="ANK" evidence="6">
    <location>
        <begin position="60"/>
        <end position="92"/>
    </location>
</feature>
<dbReference type="Pfam" id="PF12796">
    <property type="entry name" value="Ank_2"/>
    <property type="match status" value="1"/>
</dbReference>
<dbReference type="InterPro" id="IPR002110">
    <property type="entry name" value="Ankyrin_rpt"/>
</dbReference>
<evidence type="ECO:0000256" key="3">
    <source>
        <dbReference type="ARBA" id="ARBA00022737"/>
    </source>
</evidence>
<feature type="region of interest" description="Disordered" evidence="8">
    <location>
        <begin position="312"/>
        <end position="335"/>
    </location>
</feature>
<dbReference type="PROSITE" id="PS50297">
    <property type="entry name" value="ANK_REP_REGION"/>
    <property type="match status" value="2"/>
</dbReference>
<feature type="repeat" description="WD" evidence="7">
    <location>
        <begin position="913"/>
        <end position="945"/>
    </location>
</feature>
<gene>
    <name evidence="11" type="primary">Prpf4</name>
</gene>
<dbReference type="GO" id="GO:0000398">
    <property type="term" value="P:mRNA splicing, via spliceosome"/>
    <property type="evidence" value="ECO:0007669"/>
    <property type="project" value="TreeGrafter"/>
</dbReference>
<dbReference type="InterPro" id="IPR015943">
    <property type="entry name" value="WD40/YVTN_repeat-like_dom_sf"/>
</dbReference>
<dbReference type="PROSITE" id="PS00678">
    <property type="entry name" value="WD_REPEATS_1"/>
    <property type="match status" value="3"/>
</dbReference>
<name>A0A6F9DQ80_9ASCI</name>
<dbReference type="InterPro" id="IPR020472">
    <property type="entry name" value="WD40_PAC1"/>
</dbReference>
<dbReference type="PROSITE" id="PS50088">
    <property type="entry name" value="ANK_REPEAT"/>
    <property type="match status" value="2"/>
</dbReference>
<feature type="repeat" description="WD" evidence="7">
    <location>
        <begin position="956"/>
        <end position="994"/>
    </location>
</feature>
<protein>
    <submittedName>
        <fullName evidence="11">U4/U6 small nuclear ribonucleoprotein Prp4</fullName>
    </submittedName>
</protein>
<evidence type="ECO:0000256" key="1">
    <source>
        <dbReference type="ARBA" id="ARBA00022574"/>
    </source>
</evidence>
<keyword evidence="6" id="KW-0040">ANK repeat</keyword>
<evidence type="ECO:0000259" key="10">
    <source>
        <dbReference type="SMART" id="SM00500"/>
    </source>
</evidence>
<dbReference type="InterPro" id="IPR036770">
    <property type="entry name" value="Ankyrin_rpt-contain_sf"/>
</dbReference>
<dbReference type="PANTHER" id="PTHR19846:SF0">
    <property type="entry name" value="PRE-MRNA PROCESSING FACTOR 4"/>
    <property type="match status" value="1"/>
</dbReference>